<name>A0A6I3XIQ1_9BURK</name>
<feature type="region of interest" description="Disordered" evidence="1">
    <location>
        <begin position="1"/>
        <end position="37"/>
    </location>
</feature>
<comment type="caution">
    <text evidence="3">The sequence shown here is derived from an EMBL/GenBank/DDBJ whole genome shotgun (WGS) entry which is preliminary data.</text>
</comment>
<dbReference type="Proteomes" id="UP000431684">
    <property type="component" value="Unassembled WGS sequence"/>
</dbReference>
<dbReference type="InterPro" id="IPR013424">
    <property type="entry name" value="Ice-binding_C"/>
</dbReference>
<gene>
    <name evidence="3" type="ORF">GJV26_03625</name>
</gene>
<evidence type="ECO:0000313" key="3">
    <source>
        <dbReference type="EMBL" id="MUI11575.1"/>
    </source>
</evidence>
<sequence length="309" mass="32503">MNGNNRRGLQSGAFQWSSGASRARRKKADESDNPRECANIENDILRWTDGGHRSAPGPTCQPYPMIAMKISRTTLLAGAALMLGTTATAATIDTHSFTFQTSSSDLVLLSETATTAQIQINSLAWSADSANIDSGGSSLNAIFDATVKEGYRITSFTISANLTGVLDVVPLGPGCGQTVASCRLGTATNRAELRWVMRDGSAEALVERRDFAGQEVLSATTALPLSLQGEFSFVTESTLYVAATDGEVYQQGSDLTTYFPSRAFAGFSSPVVLTVQVAAVPEPGTYAMLLAGLGLLGWIARSKGRAGAA</sequence>
<evidence type="ECO:0000313" key="4">
    <source>
        <dbReference type="Proteomes" id="UP000431684"/>
    </source>
</evidence>
<feature type="domain" description="Ice-binding protein C-terminal" evidence="2">
    <location>
        <begin position="279"/>
        <end position="301"/>
    </location>
</feature>
<dbReference type="EMBL" id="WNWM01000002">
    <property type="protein sequence ID" value="MUI11575.1"/>
    <property type="molecule type" value="Genomic_DNA"/>
</dbReference>
<keyword evidence="4" id="KW-1185">Reference proteome</keyword>
<dbReference type="Pfam" id="PF07589">
    <property type="entry name" value="PEP-CTERM"/>
    <property type="match status" value="1"/>
</dbReference>
<dbReference type="AlphaFoldDB" id="A0A6I3XIQ1"/>
<organism evidence="3 4">
    <name type="scientific">Pseudoduganella dura</name>
    <dbReference type="NCBI Taxonomy" id="321982"/>
    <lineage>
        <taxon>Bacteria</taxon>
        <taxon>Pseudomonadati</taxon>
        <taxon>Pseudomonadota</taxon>
        <taxon>Betaproteobacteria</taxon>
        <taxon>Burkholderiales</taxon>
        <taxon>Oxalobacteraceae</taxon>
        <taxon>Telluria group</taxon>
        <taxon>Pseudoduganella</taxon>
    </lineage>
</organism>
<protein>
    <submittedName>
        <fullName evidence="3">PEP-CTERM sorting domain-containing protein</fullName>
    </submittedName>
</protein>
<dbReference type="OrthoDB" id="8754461at2"/>
<dbReference type="NCBIfam" id="TIGR02595">
    <property type="entry name" value="PEP_CTERM"/>
    <property type="match status" value="1"/>
</dbReference>
<accession>A0A6I3XIQ1</accession>
<evidence type="ECO:0000256" key="1">
    <source>
        <dbReference type="SAM" id="MobiDB-lite"/>
    </source>
</evidence>
<feature type="compositionally biased region" description="Polar residues" evidence="1">
    <location>
        <begin position="1"/>
        <end position="20"/>
    </location>
</feature>
<evidence type="ECO:0000259" key="2">
    <source>
        <dbReference type="Pfam" id="PF07589"/>
    </source>
</evidence>
<reference evidence="3 4" key="1">
    <citation type="submission" date="2019-11" db="EMBL/GenBank/DDBJ databases">
        <title>Draft Genome Sequences of Six Type Strains of the Genus Massilia.</title>
        <authorList>
            <person name="Miess H."/>
            <person name="Frediansyah A."/>
            <person name="Goeker M."/>
            <person name="Gross H."/>
        </authorList>
    </citation>
    <scope>NUCLEOTIDE SEQUENCE [LARGE SCALE GENOMIC DNA]</scope>
    <source>
        <strain evidence="3 4">DSM 17513</strain>
    </source>
</reference>
<proteinExistence type="predicted"/>